<dbReference type="Pfam" id="PF02886">
    <property type="entry name" value="LBP_BPI_CETP_C"/>
    <property type="match status" value="1"/>
</dbReference>
<dbReference type="Proteomes" id="UP000187209">
    <property type="component" value="Unassembled WGS sequence"/>
</dbReference>
<dbReference type="Gene3D" id="3.15.20.10">
    <property type="entry name" value="Bactericidal permeability-increasing protein, domain 2"/>
    <property type="match status" value="1"/>
</dbReference>
<dbReference type="Gene3D" id="3.15.10.10">
    <property type="entry name" value="Bactericidal permeability-increasing protein, domain 1"/>
    <property type="match status" value="1"/>
</dbReference>
<dbReference type="AlphaFoldDB" id="A0A1R2AY36"/>
<evidence type="ECO:0000259" key="1">
    <source>
        <dbReference type="SMART" id="SM00329"/>
    </source>
</evidence>
<dbReference type="PANTHER" id="PTHR10504">
    <property type="entry name" value="BACTERICIDAL PERMEABILITY-INCREASING BPI PROTEIN-RELATED"/>
    <property type="match status" value="1"/>
</dbReference>
<sequence length="461" mass="51244">MSALITALIFAISEQTVNNLLDDIVISLETNTQNYQIPDQSFELDLAAIVNFDFTEIYLEKLKITGYQATMISPDSIDLDIESLNLKVSFQYKYELNGLIDKGTGLLEIINTTISTTALSSSQKTVKFSPLNTKVKVHDILIEVNKPDSKNQNWVFAFLKPELKDLISDQVKSIINSGIEAIDLGDMYTSFNNSDLAFNYSLSHPLTITDQMLKGESLGIFIQESNPNYNPPIPKPVDAVITEIEGIQFVASDYVLNSLSYAAFISGLLNFTITNSNLPQDLPFGLTTTTVGLIIPELIVEYGLGKPVNFSCNFVEPPFMNFVDNNEWSAQIKALGYMECEIFVDNEVALKLGVSVIGDARLYLEEWKIKGTINELKVDKVEVISATIDVNTDDVKDFINSSLETYIKTINDNALKNGIEIPDFGKFDLKDSKVKTGTGFLYLLINPSLSFTLEDLINFLG</sequence>
<accession>A0A1R2AY36</accession>
<comment type="caution">
    <text evidence="2">The sequence shown here is derived from an EMBL/GenBank/DDBJ whole genome shotgun (WGS) entry which is preliminary data.</text>
</comment>
<evidence type="ECO:0000313" key="2">
    <source>
        <dbReference type="EMBL" id="OMJ69439.1"/>
    </source>
</evidence>
<keyword evidence="3" id="KW-1185">Reference proteome</keyword>
<name>A0A1R2AY36_9CILI</name>
<dbReference type="EMBL" id="MPUH01001198">
    <property type="protein sequence ID" value="OMJ69439.1"/>
    <property type="molecule type" value="Genomic_DNA"/>
</dbReference>
<dbReference type="GO" id="GO:0008289">
    <property type="term" value="F:lipid binding"/>
    <property type="evidence" value="ECO:0007669"/>
    <property type="project" value="InterPro"/>
</dbReference>
<dbReference type="OrthoDB" id="10255543at2759"/>
<dbReference type="InterPro" id="IPR017943">
    <property type="entry name" value="Bactericidal_perm-incr_a/b_dom"/>
</dbReference>
<gene>
    <name evidence="2" type="ORF">SteCoe_32834</name>
</gene>
<organism evidence="2 3">
    <name type="scientific">Stentor coeruleus</name>
    <dbReference type="NCBI Taxonomy" id="5963"/>
    <lineage>
        <taxon>Eukaryota</taxon>
        <taxon>Sar</taxon>
        <taxon>Alveolata</taxon>
        <taxon>Ciliophora</taxon>
        <taxon>Postciliodesmatophora</taxon>
        <taxon>Heterotrichea</taxon>
        <taxon>Heterotrichida</taxon>
        <taxon>Stentoridae</taxon>
        <taxon>Stentor</taxon>
    </lineage>
</organism>
<dbReference type="InterPro" id="IPR001124">
    <property type="entry name" value="Lipid-bd_serum_glycop_C"/>
</dbReference>
<dbReference type="SUPFAM" id="SSF55394">
    <property type="entry name" value="Bactericidal permeability-increasing protein, BPI"/>
    <property type="match status" value="2"/>
</dbReference>
<dbReference type="PANTHER" id="PTHR10504:SF131">
    <property type="entry name" value="BPI2 DOMAIN-CONTAINING PROTEIN"/>
    <property type="match status" value="1"/>
</dbReference>
<feature type="domain" description="Lipid-binding serum glycoprotein C-terminal" evidence="1">
    <location>
        <begin position="241"/>
        <end position="445"/>
    </location>
</feature>
<protein>
    <recommendedName>
        <fullName evidence="1">Lipid-binding serum glycoprotein C-terminal domain-containing protein</fullName>
    </recommendedName>
</protein>
<dbReference type="InterPro" id="IPR032942">
    <property type="entry name" value="BPI/LBP/Plunc"/>
</dbReference>
<dbReference type="SMART" id="SM00329">
    <property type="entry name" value="BPI2"/>
    <property type="match status" value="1"/>
</dbReference>
<evidence type="ECO:0000313" key="3">
    <source>
        <dbReference type="Proteomes" id="UP000187209"/>
    </source>
</evidence>
<proteinExistence type="predicted"/>
<reference evidence="2 3" key="1">
    <citation type="submission" date="2016-11" db="EMBL/GenBank/DDBJ databases">
        <title>The macronuclear genome of Stentor coeruleus: a giant cell with tiny introns.</title>
        <authorList>
            <person name="Slabodnick M."/>
            <person name="Ruby J.G."/>
            <person name="Reiff S.B."/>
            <person name="Swart E.C."/>
            <person name="Gosai S."/>
            <person name="Prabakaran S."/>
            <person name="Witkowska E."/>
            <person name="Larue G.E."/>
            <person name="Fisher S."/>
            <person name="Freeman R.M."/>
            <person name="Gunawardena J."/>
            <person name="Chu W."/>
            <person name="Stover N.A."/>
            <person name="Gregory B.D."/>
            <person name="Nowacki M."/>
            <person name="Derisi J."/>
            <person name="Roy S.W."/>
            <person name="Marshall W.F."/>
            <person name="Sood P."/>
        </authorList>
    </citation>
    <scope>NUCLEOTIDE SEQUENCE [LARGE SCALE GENOMIC DNA]</scope>
    <source>
        <strain evidence="2">WM001</strain>
    </source>
</reference>